<dbReference type="PIRSF" id="PIRSF009320">
    <property type="entry name" value="Nuc_binding_HP_1000"/>
    <property type="match status" value="1"/>
</dbReference>
<gene>
    <name evidence="2" type="ORF">S01H1_15840</name>
</gene>
<dbReference type="PANTHER" id="PTHR13696:SF52">
    <property type="entry name" value="PARA FAMILY PROTEIN CT_582"/>
    <property type="match status" value="1"/>
</dbReference>
<dbReference type="InterPro" id="IPR050678">
    <property type="entry name" value="DNA_Partitioning_ATPase"/>
</dbReference>
<feature type="non-terminal residue" evidence="2">
    <location>
        <position position="192"/>
    </location>
</feature>
<name>X0S6N2_9ZZZZ</name>
<dbReference type="InterPro" id="IPR025669">
    <property type="entry name" value="AAA_dom"/>
</dbReference>
<feature type="domain" description="AAA" evidence="1">
    <location>
        <begin position="5"/>
        <end position="178"/>
    </location>
</feature>
<dbReference type="PANTHER" id="PTHR13696">
    <property type="entry name" value="P-LOOP CONTAINING NUCLEOSIDE TRIPHOSPHATE HYDROLASE"/>
    <property type="match status" value="1"/>
</dbReference>
<accession>X0S6N2</accession>
<dbReference type="AlphaFoldDB" id="X0S6N2"/>
<dbReference type="EMBL" id="BARS01008293">
    <property type="protein sequence ID" value="GAF76669.1"/>
    <property type="molecule type" value="Genomic_DNA"/>
</dbReference>
<proteinExistence type="predicted"/>
<evidence type="ECO:0000313" key="2">
    <source>
        <dbReference type="EMBL" id="GAF76669.1"/>
    </source>
</evidence>
<dbReference type="Pfam" id="PF13614">
    <property type="entry name" value="AAA_31"/>
    <property type="match status" value="1"/>
</dbReference>
<comment type="caution">
    <text evidence="2">The sequence shown here is derived from an EMBL/GenBank/DDBJ whole genome shotgun (WGS) entry which is preliminary data.</text>
</comment>
<sequence length="192" mass="20689">MPPVKSIAIINQKGGVGKTTTAANLGAAVADMGRSVCLVDLDPQCHLTLHFGLDDDGDHPNAYDVLIGEAGVADVIRPVGERLRMLPASIDLAAIESQMANRPGREQILRRRLAEAQLADEFLMIDCPPSLGLLTINALAAVDEVIIPLQPHFLALQGMGQLLQTVSLVRQRINPSLTVRGVVLCMFERITR</sequence>
<protein>
    <recommendedName>
        <fullName evidence="1">AAA domain-containing protein</fullName>
    </recommendedName>
</protein>
<organism evidence="2">
    <name type="scientific">marine sediment metagenome</name>
    <dbReference type="NCBI Taxonomy" id="412755"/>
    <lineage>
        <taxon>unclassified sequences</taxon>
        <taxon>metagenomes</taxon>
        <taxon>ecological metagenomes</taxon>
    </lineage>
</organism>
<dbReference type="CDD" id="cd02042">
    <property type="entry name" value="ParAB_family"/>
    <property type="match status" value="1"/>
</dbReference>
<dbReference type="SUPFAM" id="SSF52540">
    <property type="entry name" value="P-loop containing nucleoside triphosphate hydrolases"/>
    <property type="match status" value="1"/>
</dbReference>
<dbReference type="InterPro" id="IPR027417">
    <property type="entry name" value="P-loop_NTPase"/>
</dbReference>
<reference evidence="2" key="1">
    <citation type="journal article" date="2014" name="Front. Microbiol.">
        <title>High frequency of phylogenetically diverse reductive dehalogenase-homologous genes in deep subseafloor sedimentary metagenomes.</title>
        <authorList>
            <person name="Kawai M."/>
            <person name="Futagami T."/>
            <person name="Toyoda A."/>
            <person name="Takaki Y."/>
            <person name="Nishi S."/>
            <person name="Hori S."/>
            <person name="Arai W."/>
            <person name="Tsubouchi T."/>
            <person name="Morono Y."/>
            <person name="Uchiyama I."/>
            <person name="Ito T."/>
            <person name="Fujiyama A."/>
            <person name="Inagaki F."/>
            <person name="Takami H."/>
        </authorList>
    </citation>
    <scope>NUCLEOTIDE SEQUENCE</scope>
    <source>
        <strain evidence="2">Expedition CK06-06</strain>
    </source>
</reference>
<dbReference type="FunFam" id="3.40.50.300:FF:000285">
    <property type="entry name" value="Sporulation initiation inhibitor Soj"/>
    <property type="match status" value="1"/>
</dbReference>
<dbReference type="Gene3D" id="3.40.50.300">
    <property type="entry name" value="P-loop containing nucleotide triphosphate hydrolases"/>
    <property type="match status" value="1"/>
</dbReference>
<evidence type="ECO:0000259" key="1">
    <source>
        <dbReference type="Pfam" id="PF13614"/>
    </source>
</evidence>